<name>A0A1S3J1A9_LINAN</name>
<keyword evidence="14" id="KW-1185">Reference proteome</keyword>
<evidence type="ECO:0000256" key="8">
    <source>
        <dbReference type="ARBA" id="ARBA00023033"/>
    </source>
</evidence>
<dbReference type="InterPro" id="IPR000945">
    <property type="entry name" value="DBH-like"/>
</dbReference>
<dbReference type="FunCoup" id="A0A1S3J1A9">
    <property type="interactions" value="29"/>
</dbReference>
<evidence type="ECO:0000256" key="11">
    <source>
        <dbReference type="ARBA" id="ARBA00023180"/>
    </source>
</evidence>
<feature type="domain" description="DOMON" evidence="13">
    <location>
        <begin position="33"/>
        <end position="146"/>
    </location>
</feature>
<dbReference type="Pfam" id="PF03712">
    <property type="entry name" value="Cu2_monoox_C"/>
    <property type="match status" value="1"/>
</dbReference>
<evidence type="ECO:0000256" key="10">
    <source>
        <dbReference type="ARBA" id="ARBA00023157"/>
    </source>
</evidence>
<comment type="cofactor">
    <cofactor evidence="1">
        <name>Cu(2+)</name>
        <dbReference type="ChEBI" id="CHEBI:29036"/>
    </cofactor>
</comment>
<dbReference type="SMART" id="SM00664">
    <property type="entry name" value="DoH"/>
    <property type="match status" value="1"/>
</dbReference>
<evidence type="ECO:0000256" key="9">
    <source>
        <dbReference type="ARBA" id="ARBA00023136"/>
    </source>
</evidence>
<dbReference type="PANTHER" id="PTHR10157">
    <property type="entry name" value="DOPAMINE BETA HYDROXYLASE RELATED"/>
    <property type="match status" value="1"/>
</dbReference>
<keyword evidence="11" id="KW-0325">Glycoprotein</keyword>
<dbReference type="InterPro" id="IPR036939">
    <property type="entry name" value="Cu2_ascorb_mOase_N_sf"/>
</dbReference>
<dbReference type="InterPro" id="IPR028460">
    <property type="entry name" value="Tbh/DBH"/>
</dbReference>
<dbReference type="OrthoDB" id="10003276at2759"/>
<reference evidence="15" key="1">
    <citation type="journal article" date="2015" name="Nat. Commun.">
        <title>The Lingula genome provides insights into brachiopod evolution and the origin of phosphate biomineralization.</title>
        <authorList>
            <person name="Luo Y.J."/>
            <person name="Takeuchi T."/>
            <person name="Koyanagi R."/>
            <person name="Yamada L."/>
            <person name="Kanda M."/>
            <person name="Khalturina M."/>
            <person name="Fujie M."/>
            <person name="Yamasaki S.I."/>
            <person name="Endo K."/>
            <person name="Satoh N."/>
        </authorList>
    </citation>
    <scope>NUCLEOTIDE SEQUENCE</scope>
</reference>
<reference evidence="15" key="2">
    <citation type="submission" date="2025-08" db="UniProtKB">
        <authorList>
            <consortium name="RefSeq"/>
        </authorList>
    </citation>
    <scope>IDENTIFICATION</scope>
</reference>
<evidence type="ECO:0000256" key="7">
    <source>
        <dbReference type="ARBA" id="ARBA00023008"/>
    </source>
</evidence>
<evidence type="ECO:0000256" key="4">
    <source>
        <dbReference type="ARBA" id="ARBA00022723"/>
    </source>
</evidence>
<dbReference type="RefSeq" id="XP_013404232.1">
    <property type="nucleotide sequence ID" value="XM_013548778.2"/>
</dbReference>
<dbReference type="InParanoid" id="A0A1S3J1A9"/>
<dbReference type="GO" id="GO:0004500">
    <property type="term" value="F:dopamine beta-monooxygenase activity"/>
    <property type="evidence" value="ECO:0007669"/>
    <property type="project" value="InterPro"/>
</dbReference>
<dbReference type="Proteomes" id="UP000085678">
    <property type="component" value="Unplaced"/>
</dbReference>
<keyword evidence="5 12" id="KW-0732">Signal</keyword>
<gene>
    <name evidence="15" type="primary">LOC106169347</name>
</gene>
<organism evidence="14 15">
    <name type="scientific">Lingula anatina</name>
    <name type="common">Brachiopod</name>
    <name type="synonym">Lingula unguis</name>
    <dbReference type="NCBI Taxonomy" id="7574"/>
    <lineage>
        <taxon>Eukaryota</taxon>
        <taxon>Metazoa</taxon>
        <taxon>Spiralia</taxon>
        <taxon>Lophotrochozoa</taxon>
        <taxon>Brachiopoda</taxon>
        <taxon>Linguliformea</taxon>
        <taxon>Lingulata</taxon>
        <taxon>Lingulida</taxon>
        <taxon>Linguloidea</taxon>
        <taxon>Lingulidae</taxon>
        <taxon>Lingula</taxon>
    </lineage>
</organism>
<feature type="chain" id="PRO_5010197133" evidence="12">
    <location>
        <begin position="20"/>
        <end position="617"/>
    </location>
</feature>
<evidence type="ECO:0000256" key="5">
    <source>
        <dbReference type="ARBA" id="ARBA00022729"/>
    </source>
</evidence>
<dbReference type="InterPro" id="IPR045266">
    <property type="entry name" value="DOH_DOMON"/>
</dbReference>
<feature type="signal peptide" evidence="12">
    <location>
        <begin position="1"/>
        <end position="19"/>
    </location>
</feature>
<comment type="similarity">
    <text evidence="3">Belongs to the copper type II ascorbate-dependent monooxygenase family.</text>
</comment>
<evidence type="ECO:0000259" key="13">
    <source>
        <dbReference type="PROSITE" id="PS50836"/>
    </source>
</evidence>
<keyword evidence="7" id="KW-0186">Copper</keyword>
<comment type="subcellular location">
    <subcellularLocation>
        <location evidence="2">Membrane</location>
    </subcellularLocation>
</comment>
<keyword evidence="8" id="KW-0503">Monooxygenase</keyword>
<dbReference type="Gene3D" id="2.60.120.310">
    <property type="entry name" value="Copper type II, ascorbate-dependent monooxygenase, N-terminal domain"/>
    <property type="match status" value="1"/>
</dbReference>
<evidence type="ECO:0000313" key="15">
    <source>
        <dbReference type="RefSeq" id="XP_013404232.1"/>
    </source>
</evidence>
<dbReference type="PANTHER" id="PTHR10157:SF23">
    <property type="entry name" value="MOXD1 HOMOLOG 1"/>
    <property type="match status" value="1"/>
</dbReference>
<dbReference type="GO" id="GO:0005507">
    <property type="term" value="F:copper ion binding"/>
    <property type="evidence" value="ECO:0007669"/>
    <property type="project" value="InterPro"/>
</dbReference>
<dbReference type="GO" id="GO:0006589">
    <property type="term" value="P:octopamine biosynthetic process"/>
    <property type="evidence" value="ECO:0007669"/>
    <property type="project" value="TreeGrafter"/>
</dbReference>
<dbReference type="FunFam" id="2.60.120.230:FF:000001">
    <property type="entry name" value="Monooxygenase, DBH-like 1"/>
    <property type="match status" value="1"/>
</dbReference>
<dbReference type="Pfam" id="PF03351">
    <property type="entry name" value="DOMON"/>
    <property type="match status" value="1"/>
</dbReference>
<evidence type="ECO:0000256" key="12">
    <source>
        <dbReference type="SAM" id="SignalP"/>
    </source>
</evidence>
<dbReference type="Pfam" id="PF01082">
    <property type="entry name" value="Cu2_monooxygen"/>
    <property type="match status" value="1"/>
</dbReference>
<evidence type="ECO:0000256" key="1">
    <source>
        <dbReference type="ARBA" id="ARBA00001973"/>
    </source>
</evidence>
<accession>A0A1S3J1A9</accession>
<dbReference type="GO" id="GO:0005615">
    <property type="term" value="C:extracellular space"/>
    <property type="evidence" value="ECO:0007669"/>
    <property type="project" value="TreeGrafter"/>
</dbReference>
<dbReference type="PROSITE" id="PS50836">
    <property type="entry name" value="DOMON"/>
    <property type="match status" value="1"/>
</dbReference>
<keyword evidence="9" id="KW-0472">Membrane</keyword>
<dbReference type="GO" id="GO:0030667">
    <property type="term" value="C:secretory granule membrane"/>
    <property type="evidence" value="ECO:0007669"/>
    <property type="project" value="TreeGrafter"/>
</dbReference>
<dbReference type="GO" id="GO:0042421">
    <property type="term" value="P:norepinephrine biosynthetic process"/>
    <property type="evidence" value="ECO:0007669"/>
    <property type="project" value="TreeGrafter"/>
</dbReference>
<evidence type="ECO:0000313" key="14">
    <source>
        <dbReference type="Proteomes" id="UP000085678"/>
    </source>
</evidence>
<dbReference type="InterPro" id="IPR005018">
    <property type="entry name" value="DOMON_domain"/>
</dbReference>
<evidence type="ECO:0000256" key="6">
    <source>
        <dbReference type="ARBA" id="ARBA00023002"/>
    </source>
</evidence>
<proteinExistence type="inferred from homology"/>
<sequence length="617" mass="69148">MLTCTVTVAALLLAAAVSADSHDFTHHASLKDDDYFIHWKFDDTSITFNVTARTTGYVALGFSPSGGMKGADIIIGWVKDGKVTIEDRHATGKQQPILDTKQDVEILGGSEDGTFTTLLFKRKRQTCDDQDFEITESTMRLIWAYRDGDPDTASGPQYHSSNRGVKSVYLLEPFRQEQQQPLPADAYSIDLLNDKVHIPNDTDTTYWCTGFLLPKFNGTHHMIRVDPIVQAGHEAVVHHIIIYGCPAGFNRSDLHMTGGVCRSENMPEDFNNCEHLLYAWAIGGESQSFPDHVGLPFGGQDDPRFVMVETHYDNPGLRSDYVDSSGMRMWLIPRRRQYDAGVLMSGMQTNPLWFLVPPHYDDYYTWGQCSAQTMAKALAQQPDGINVFAVNLHTHLAGTGVWLRHIRNGVELPYIAYDDNYDFNFQELRFLKNEVKVLPSDDLVSYCRYKTSSRSTVTKAGLGTKDEMCLTFAFYYPRVPGWSFCLGYPKQEDLVKISTGLSYTTLYDGFVLNITAPAKHAGIGRLDSVFGDVDWTNATVRQKYQEIARNAIHAEYYGRDEYTVGAYVDVKTPYTLPNTCQSPRTTVVTYSGQGRARLAVTFQALVVLIFSVAAGLV</sequence>
<dbReference type="SUPFAM" id="SSF49344">
    <property type="entry name" value="CBD9-like"/>
    <property type="match status" value="1"/>
</dbReference>
<dbReference type="Gene3D" id="2.60.40.1210">
    <property type="entry name" value="Cellobiose dehydrogenase, cytochrome domain"/>
    <property type="match status" value="1"/>
</dbReference>
<dbReference type="GeneID" id="106169347"/>
<dbReference type="InterPro" id="IPR014784">
    <property type="entry name" value="Cu2_ascorb_mOase-like_C"/>
</dbReference>
<dbReference type="SUPFAM" id="SSF49742">
    <property type="entry name" value="PHM/PNGase F"/>
    <property type="match status" value="2"/>
</dbReference>
<keyword evidence="10" id="KW-1015">Disulfide bond</keyword>
<dbReference type="CDD" id="cd09631">
    <property type="entry name" value="DOMON_DOH"/>
    <property type="match status" value="1"/>
</dbReference>
<dbReference type="InterPro" id="IPR000323">
    <property type="entry name" value="Cu2_ascorb_mOase_N"/>
</dbReference>
<evidence type="ECO:0000256" key="2">
    <source>
        <dbReference type="ARBA" id="ARBA00004370"/>
    </source>
</evidence>
<dbReference type="InterPro" id="IPR024548">
    <property type="entry name" value="Cu2_monoox_C"/>
</dbReference>
<dbReference type="PRINTS" id="PR00767">
    <property type="entry name" value="DBMONOXGNASE"/>
</dbReference>
<protein>
    <submittedName>
        <fullName evidence="15">DBH-like monooxygenase protein 1</fullName>
    </submittedName>
</protein>
<keyword evidence="6" id="KW-0560">Oxidoreductase</keyword>
<dbReference type="FunFam" id="2.60.40.1210:FF:000001">
    <property type="entry name" value="Monooxygenase, DBH-like 1, like"/>
    <property type="match status" value="1"/>
</dbReference>
<dbReference type="GO" id="GO:0042420">
    <property type="term" value="P:dopamine catabolic process"/>
    <property type="evidence" value="ECO:0007669"/>
    <property type="project" value="TreeGrafter"/>
</dbReference>
<keyword evidence="4" id="KW-0479">Metal-binding</keyword>
<dbReference type="Gene3D" id="2.60.120.230">
    <property type="match status" value="1"/>
</dbReference>
<dbReference type="FunFam" id="2.60.120.310:FF:000004">
    <property type="entry name" value="DBH-like monooxygenase protein 1"/>
    <property type="match status" value="1"/>
</dbReference>
<dbReference type="AlphaFoldDB" id="A0A1S3J1A9"/>
<evidence type="ECO:0000256" key="3">
    <source>
        <dbReference type="ARBA" id="ARBA00010676"/>
    </source>
</evidence>
<dbReference type="KEGG" id="lak:106169347"/>
<dbReference type="InterPro" id="IPR008977">
    <property type="entry name" value="PHM/PNGase_F_dom_sf"/>
</dbReference>